<dbReference type="InterPro" id="IPR045621">
    <property type="entry name" value="BPD_transp_1_N"/>
</dbReference>
<organism evidence="9 10">
    <name type="scientific">Nocardioides agri</name>
    <dbReference type="NCBI Taxonomy" id="2682843"/>
    <lineage>
        <taxon>Bacteria</taxon>
        <taxon>Bacillati</taxon>
        <taxon>Actinomycetota</taxon>
        <taxon>Actinomycetes</taxon>
        <taxon>Propionibacteriales</taxon>
        <taxon>Nocardioidaceae</taxon>
        <taxon>Nocardioides</taxon>
    </lineage>
</organism>
<dbReference type="PANTHER" id="PTHR30465:SF0">
    <property type="entry name" value="OLIGOPEPTIDE TRANSPORT SYSTEM PERMEASE PROTEIN APPB"/>
    <property type="match status" value="1"/>
</dbReference>
<feature type="transmembrane region" description="Helical" evidence="7">
    <location>
        <begin position="120"/>
        <end position="143"/>
    </location>
</feature>
<dbReference type="Gene3D" id="1.10.3720.10">
    <property type="entry name" value="MetI-like"/>
    <property type="match status" value="1"/>
</dbReference>
<feature type="transmembrane region" description="Helical" evidence="7">
    <location>
        <begin position="258"/>
        <end position="280"/>
    </location>
</feature>
<dbReference type="InterPro" id="IPR035906">
    <property type="entry name" value="MetI-like_sf"/>
</dbReference>
<evidence type="ECO:0000259" key="8">
    <source>
        <dbReference type="PROSITE" id="PS50928"/>
    </source>
</evidence>
<proteinExistence type="inferred from homology"/>
<dbReference type="Pfam" id="PF00528">
    <property type="entry name" value="BPD_transp_1"/>
    <property type="match status" value="1"/>
</dbReference>
<keyword evidence="5 7" id="KW-1133">Transmembrane helix</keyword>
<reference evidence="9 10" key="1">
    <citation type="submission" date="2019-12" db="EMBL/GenBank/DDBJ databases">
        <authorList>
            <person name="Huq M.A."/>
        </authorList>
    </citation>
    <scope>NUCLEOTIDE SEQUENCE [LARGE SCALE GENOMIC DNA]</scope>
    <source>
        <strain evidence="9 10">MAH-18</strain>
    </source>
</reference>
<dbReference type="Proteomes" id="UP000473525">
    <property type="component" value="Unassembled WGS sequence"/>
</dbReference>
<dbReference type="SUPFAM" id="SSF161098">
    <property type="entry name" value="MetI-like"/>
    <property type="match status" value="1"/>
</dbReference>
<evidence type="ECO:0000256" key="5">
    <source>
        <dbReference type="ARBA" id="ARBA00022989"/>
    </source>
</evidence>
<evidence type="ECO:0000256" key="2">
    <source>
        <dbReference type="ARBA" id="ARBA00022448"/>
    </source>
</evidence>
<keyword evidence="10" id="KW-1185">Reference proteome</keyword>
<comment type="caution">
    <text evidence="9">The sequence shown here is derived from an EMBL/GenBank/DDBJ whole genome shotgun (WGS) entry which is preliminary data.</text>
</comment>
<accession>A0A6L6XL20</accession>
<evidence type="ECO:0000313" key="9">
    <source>
        <dbReference type="EMBL" id="MVQ47919.1"/>
    </source>
</evidence>
<feature type="transmembrane region" description="Helical" evidence="7">
    <location>
        <begin position="306"/>
        <end position="331"/>
    </location>
</feature>
<protein>
    <submittedName>
        <fullName evidence="9">ABC transporter permease subunit</fullName>
    </submittedName>
</protein>
<dbReference type="Pfam" id="PF19300">
    <property type="entry name" value="BPD_transp_1_N"/>
    <property type="match status" value="1"/>
</dbReference>
<evidence type="ECO:0000256" key="3">
    <source>
        <dbReference type="ARBA" id="ARBA00022475"/>
    </source>
</evidence>
<dbReference type="PROSITE" id="PS50928">
    <property type="entry name" value="ABC_TM1"/>
    <property type="match status" value="1"/>
</dbReference>
<keyword evidence="6 7" id="KW-0472">Membrane</keyword>
<dbReference type="EMBL" id="WSEK01000004">
    <property type="protein sequence ID" value="MVQ47919.1"/>
    <property type="molecule type" value="Genomic_DNA"/>
</dbReference>
<dbReference type="AlphaFoldDB" id="A0A6L6XL20"/>
<gene>
    <name evidence="9" type="ORF">GON03_01905</name>
</gene>
<dbReference type="CDD" id="cd06261">
    <property type="entry name" value="TM_PBP2"/>
    <property type="match status" value="1"/>
</dbReference>
<evidence type="ECO:0000256" key="7">
    <source>
        <dbReference type="RuleBase" id="RU363032"/>
    </source>
</evidence>
<evidence type="ECO:0000313" key="10">
    <source>
        <dbReference type="Proteomes" id="UP000473525"/>
    </source>
</evidence>
<dbReference type="PANTHER" id="PTHR30465">
    <property type="entry name" value="INNER MEMBRANE ABC TRANSPORTER"/>
    <property type="match status" value="1"/>
</dbReference>
<keyword evidence="2 7" id="KW-0813">Transport</keyword>
<keyword evidence="4 7" id="KW-0812">Transmembrane</keyword>
<feature type="transmembrane region" description="Helical" evidence="7">
    <location>
        <begin position="9"/>
        <end position="30"/>
    </location>
</feature>
<feature type="domain" description="ABC transmembrane type-1" evidence="8">
    <location>
        <begin position="118"/>
        <end position="328"/>
    </location>
</feature>
<name>A0A6L6XL20_9ACTN</name>
<evidence type="ECO:0000256" key="6">
    <source>
        <dbReference type="ARBA" id="ARBA00023136"/>
    </source>
</evidence>
<dbReference type="RefSeq" id="WP_181644814.1">
    <property type="nucleotide sequence ID" value="NZ_WSEK01000004.1"/>
</dbReference>
<keyword evidence="3" id="KW-1003">Cell membrane</keyword>
<dbReference type="GO" id="GO:0005886">
    <property type="term" value="C:plasma membrane"/>
    <property type="evidence" value="ECO:0007669"/>
    <property type="project" value="UniProtKB-SubCell"/>
</dbReference>
<evidence type="ECO:0000256" key="4">
    <source>
        <dbReference type="ARBA" id="ARBA00022692"/>
    </source>
</evidence>
<evidence type="ECO:0000256" key="1">
    <source>
        <dbReference type="ARBA" id="ARBA00004651"/>
    </source>
</evidence>
<dbReference type="GO" id="GO:0055085">
    <property type="term" value="P:transmembrane transport"/>
    <property type="evidence" value="ECO:0007669"/>
    <property type="project" value="InterPro"/>
</dbReference>
<comment type="subcellular location">
    <subcellularLocation>
        <location evidence="1 7">Cell membrane</location>
        <topology evidence="1 7">Multi-pass membrane protein</topology>
    </subcellularLocation>
</comment>
<comment type="similarity">
    <text evidence="7">Belongs to the binding-protein-dependent transport system permease family.</text>
</comment>
<sequence length="338" mass="36671">MIAYAIRRLLIGALLILALTFVTYVLFFAVPSDPAKQACGKNCNEEQIEQTRIALGYDQPWITQWTEFLKGIVQGRQYPADEELRANNPKLVTDCEAPCLGFSFVNQQTVNKILSGALPISASIAIVALVIWVTGGVLFGILAAMTKGSFLDRGLVGLTLIAYAFPSFFIGKFLITYVSIKWGLVDYPAYQTIADGGFFGWLSALFLPALTLALLYMAGYVRITRSYVLESLGEDYIRTAKSKGVTQRVLVSKHALRAALTPLVTLIGLDFATLLGGALITENVFAYNGLGVIALQAFAADDLPTMVGLVILVGTFVIVANIIVDILYAVIDPRVRLG</sequence>
<feature type="transmembrane region" description="Helical" evidence="7">
    <location>
        <begin position="155"/>
        <end position="178"/>
    </location>
</feature>
<feature type="transmembrane region" description="Helical" evidence="7">
    <location>
        <begin position="198"/>
        <end position="218"/>
    </location>
</feature>
<dbReference type="InterPro" id="IPR000515">
    <property type="entry name" value="MetI-like"/>
</dbReference>